<feature type="region of interest" description="Disordered" evidence="2">
    <location>
        <begin position="245"/>
        <end position="285"/>
    </location>
</feature>
<dbReference type="SUPFAM" id="SSF64268">
    <property type="entry name" value="PX domain"/>
    <property type="match status" value="1"/>
</dbReference>
<protein>
    <recommendedName>
        <fullName evidence="8">RhoGAP-domain-containing protein</fullName>
    </recommendedName>
</protein>
<evidence type="ECO:0000259" key="3">
    <source>
        <dbReference type="PROSITE" id="PS50003"/>
    </source>
</evidence>
<evidence type="ECO:0000256" key="2">
    <source>
        <dbReference type="SAM" id="MobiDB-lite"/>
    </source>
</evidence>
<dbReference type="GO" id="GO:0005737">
    <property type="term" value="C:cytoplasm"/>
    <property type="evidence" value="ECO:0007669"/>
    <property type="project" value="TreeGrafter"/>
</dbReference>
<evidence type="ECO:0000313" key="7">
    <source>
        <dbReference type="Proteomes" id="UP001234581"/>
    </source>
</evidence>
<dbReference type="PROSITE" id="PS50003">
    <property type="entry name" value="PH_DOMAIN"/>
    <property type="match status" value="1"/>
</dbReference>
<dbReference type="GO" id="GO:0007165">
    <property type="term" value="P:signal transduction"/>
    <property type="evidence" value="ECO:0007669"/>
    <property type="project" value="InterPro"/>
</dbReference>
<dbReference type="SMART" id="SM00233">
    <property type="entry name" value="PH"/>
    <property type="match status" value="1"/>
</dbReference>
<dbReference type="InterPro" id="IPR011993">
    <property type="entry name" value="PH-like_dom_sf"/>
</dbReference>
<feature type="region of interest" description="Disordered" evidence="2">
    <location>
        <begin position="1216"/>
        <end position="1254"/>
    </location>
</feature>
<feature type="domain" description="PX" evidence="4">
    <location>
        <begin position="301"/>
        <end position="428"/>
    </location>
</feature>
<dbReference type="SMART" id="SM00324">
    <property type="entry name" value="RhoGAP"/>
    <property type="match status" value="1"/>
</dbReference>
<dbReference type="AlphaFoldDB" id="A0AAD7XV54"/>
<feature type="region of interest" description="Disordered" evidence="2">
    <location>
        <begin position="628"/>
        <end position="876"/>
    </location>
</feature>
<feature type="compositionally biased region" description="Polar residues" evidence="2">
    <location>
        <begin position="821"/>
        <end position="849"/>
    </location>
</feature>
<dbReference type="GO" id="GO:0035091">
    <property type="term" value="F:phosphatidylinositol binding"/>
    <property type="evidence" value="ECO:0007669"/>
    <property type="project" value="InterPro"/>
</dbReference>
<feature type="domain" description="PH" evidence="3">
    <location>
        <begin position="435"/>
        <end position="543"/>
    </location>
</feature>
<feature type="region of interest" description="Disordered" evidence="2">
    <location>
        <begin position="1077"/>
        <end position="1140"/>
    </location>
</feature>
<dbReference type="InterPro" id="IPR050729">
    <property type="entry name" value="Rho-GAP"/>
</dbReference>
<feature type="compositionally biased region" description="Low complexity" evidence="2">
    <location>
        <begin position="644"/>
        <end position="668"/>
    </location>
</feature>
<feature type="compositionally biased region" description="Basic and acidic residues" evidence="2">
    <location>
        <begin position="863"/>
        <end position="872"/>
    </location>
</feature>
<gene>
    <name evidence="6" type="ORF">O0I10_008698</name>
</gene>
<dbReference type="Gene3D" id="3.30.1520.10">
    <property type="entry name" value="Phox-like domain"/>
    <property type="match status" value="1"/>
</dbReference>
<feature type="compositionally biased region" description="Pro residues" evidence="2">
    <location>
        <begin position="715"/>
        <end position="726"/>
    </location>
</feature>
<dbReference type="Gene3D" id="2.30.29.30">
    <property type="entry name" value="Pleckstrin-homology domain (PH domain)/Phosphotyrosine-binding domain (PTB)"/>
    <property type="match status" value="1"/>
</dbReference>
<organism evidence="6 7">
    <name type="scientific">Lichtheimia ornata</name>
    <dbReference type="NCBI Taxonomy" id="688661"/>
    <lineage>
        <taxon>Eukaryota</taxon>
        <taxon>Fungi</taxon>
        <taxon>Fungi incertae sedis</taxon>
        <taxon>Mucoromycota</taxon>
        <taxon>Mucoromycotina</taxon>
        <taxon>Mucoromycetes</taxon>
        <taxon>Mucorales</taxon>
        <taxon>Lichtheimiaceae</taxon>
        <taxon>Lichtheimia</taxon>
    </lineage>
</organism>
<dbReference type="GeneID" id="83216105"/>
<dbReference type="RefSeq" id="XP_058340523.1">
    <property type="nucleotide sequence ID" value="XM_058488700.1"/>
</dbReference>
<dbReference type="Gene3D" id="1.10.555.10">
    <property type="entry name" value="Rho GTPase activation protein"/>
    <property type="match status" value="1"/>
</dbReference>
<dbReference type="InterPro" id="IPR008936">
    <property type="entry name" value="Rho_GTPase_activation_prot"/>
</dbReference>
<dbReference type="InterPro" id="IPR001849">
    <property type="entry name" value="PH_domain"/>
</dbReference>
<dbReference type="Pfam" id="PF00620">
    <property type="entry name" value="RhoGAP"/>
    <property type="match status" value="1"/>
</dbReference>
<dbReference type="Proteomes" id="UP001234581">
    <property type="component" value="Unassembled WGS sequence"/>
</dbReference>
<dbReference type="Pfam" id="PF00787">
    <property type="entry name" value="PX"/>
    <property type="match status" value="1"/>
</dbReference>
<dbReference type="SUPFAM" id="SSF48350">
    <property type="entry name" value="GTPase activation domain, GAP"/>
    <property type="match status" value="1"/>
</dbReference>
<dbReference type="InterPro" id="IPR036871">
    <property type="entry name" value="PX_dom_sf"/>
</dbReference>
<sequence>MPQQPSQQQQRQHQQQPVAVYSSLSDSHTSRDIQHSPQQDQLWKIIEKQRVLIQGLQKSNAILAAERDGLRDRIVHLEQRLASSNKGETGEDVSVPGSMTCYSPTPPPRSPYRASNSNSKHNDDNSSSSSGHQHPYHHNADNTSRGVSPPPPPPPPFDRRPSTPASPPPAPSTPTSPQTIIEKDAQLYAQYQMSIQRKESHHYNSNNNNRPTPSKSTDTATSSSYYHRPELGKWSSSAVDVSSNGVHKIHHSRSNINDSTTTSWSPSPSNSNDDDHSSPAAAAAAAAGGEAPLRLAKLMDDVIVKVVGSNIKRNEKGREVVSFVISVGKRGGGGGGASDTYEELWRVEKLYSDILALDTKIKSTGDHTIKKKMSKLPDKQLLSSNSRAPNKIDQRKVALEQYLQHLVSLPHSDITDICEFLSTNVCERDVSFQKTGRKAGYLTKRGKNFGGWKSRYFVINGPVLEYYESKDGAYLGEIKLTNAQLGRQTKPHPAVEDIVYRHAFLIVEQKRPGVHSSLSRHILCANSDEERDEWVQALMLNIRQGGDNSSSSTSSSSTSRADNVGGAGNSSNNGTNTKKATKKGDKTRKISKVEIRPVAAAPISHMKPNLGADMDKLTSVPSVNVVPLSSPTLDNNNVIDECKSPTSDSAPEPSPSSSSSATLSTSLPNMHVSPMLGGHYQPQLASPPPPPPPPPPPSSSHQGSTTPPSSTTSSPTPPPPPPPHQTPPSREMPPRRNSTSNVSESMDDDSTRLRQTMGSPIPNAIRSSEDLVLDSGNNDVSERRIKQKANRVTMWGKKMFSSSSSSGGGSSNAEGGGTGSPNPSARPSTSSSLAPTDNNDTASRMSSVPSGFRSFLSRSSNDSNERHSEDSNGSKQVFGVPLEDAVRVSRVVEGYELPSVVYRCIEYLDAKKAVMEEGLYRLSGSNMVIQKLKKKFNQDGDVNLLAAKEEYDVHAIAGLLKLWLRELPTTVLTREHRADFLHVIDLLDRKDRVNELGRLVSLIPLANYTLLRALTAHLLQVVQHSETNKMTMRNVSIVFAPTLGIPPSIFNLFMSEFEYIFWTTENGDAAPRMIEKDEKDNEEQVANEEKGDNQAAQQQHEEESPAPPNTTDTDTQQQDKPTTPSSSPSPSPPLPSLQRNHTLRLREESGRSNRNSVNYMDGAPNAIVSMEKNVDGVSALAMDEEEDDVDDLAVLKTSDEEESSDRDEDEVVEALINKRYSRLPPPQGLSPMPPHRAPTTTSSKGSSALQPLQQ</sequence>
<feature type="compositionally biased region" description="Low complexity" evidence="2">
    <location>
        <begin position="549"/>
        <end position="578"/>
    </location>
</feature>
<evidence type="ECO:0000259" key="4">
    <source>
        <dbReference type="PROSITE" id="PS50195"/>
    </source>
</evidence>
<dbReference type="InterPro" id="IPR001683">
    <property type="entry name" value="PX_dom"/>
</dbReference>
<dbReference type="PROSITE" id="PS50238">
    <property type="entry name" value="RHOGAP"/>
    <property type="match status" value="1"/>
</dbReference>
<feature type="compositionally biased region" description="Low complexity" evidence="2">
    <location>
        <begin position="1"/>
        <end position="17"/>
    </location>
</feature>
<accession>A0AAD7XV54</accession>
<feature type="compositionally biased region" description="Polar residues" evidence="2">
    <location>
        <begin position="203"/>
        <end position="224"/>
    </location>
</feature>
<dbReference type="InterPro" id="IPR000198">
    <property type="entry name" value="RhoGAP_dom"/>
</dbReference>
<evidence type="ECO:0000256" key="1">
    <source>
        <dbReference type="ARBA" id="ARBA00022468"/>
    </source>
</evidence>
<feature type="compositionally biased region" description="Pro residues" evidence="2">
    <location>
        <begin position="685"/>
        <end position="698"/>
    </location>
</feature>
<proteinExistence type="predicted"/>
<feature type="domain" description="Rho-GAP" evidence="5">
    <location>
        <begin position="880"/>
        <end position="1081"/>
    </location>
</feature>
<comment type="caution">
    <text evidence="6">The sequence shown here is derived from an EMBL/GenBank/DDBJ whole genome shotgun (WGS) entry which is preliminary data.</text>
</comment>
<feature type="compositionally biased region" description="Low complexity" evidence="2">
    <location>
        <begin position="1109"/>
        <end position="1126"/>
    </location>
</feature>
<feature type="compositionally biased region" description="Low complexity" evidence="2">
    <location>
        <begin position="111"/>
        <end position="130"/>
    </location>
</feature>
<evidence type="ECO:0008006" key="8">
    <source>
        <dbReference type="Google" id="ProtNLM"/>
    </source>
</evidence>
<evidence type="ECO:0000259" key="5">
    <source>
        <dbReference type="PROSITE" id="PS50238"/>
    </source>
</evidence>
<feature type="region of interest" description="Disordered" evidence="2">
    <location>
        <begin position="199"/>
        <end position="224"/>
    </location>
</feature>
<feature type="region of interest" description="Disordered" evidence="2">
    <location>
        <begin position="545"/>
        <end position="599"/>
    </location>
</feature>
<keyword evidence="1" id="KW-0343">GTPase activation</keyword>
<dbReference type="PANTHER" id="PTHR23176:SF129">
    <property type="entry name" value="RHO GTPASE ACTIVATING PROTEIN AT 16F, ISOFORM E-RELATED"/>
    <property type="match status" value="1"/>
</dbReference>
<name>A0AAD7XV54_9FUNG</name>
<feature type="compositionally biased region" description="Gly residues" evidence="2">
    <location>
        <begin position="806"/>
        <end position="819"/>
    </location>
</feature>
<evidence type="ECO:0000313" key="6">
    <source>
        <dbReference type="EMBL" id="KAJ8655610.1"/>
    </source>
</evidence>
<keyword evidence="7" id="KW-1185">Reference proteome</keyword>
<feature type="region of interest" description="Disordered" evidence="2">
    <location>
        <begin position="82"/>
        <end position="178"/>
    </location>
</feature>
<dbReference type="CDD" id="cd06093">
    <property type="entry name" value="PX_domain"/>
    <property type="match status" value="1"/>
</dbReference>
<dbReference type="GO" id="GO:0005096">
    <property type="term" value="F:GTPase activator activity"/>
    <property type="evidence" value="ECO:0007669"/>
    <property type="project" value="UniProtKB-KW"/>
</dbReference>
<dbReference type="PROSITE" id="PS50195">
    <property type="entry name" value="PX"/>
    <property type="match status" value="1"/>
</dbReference>
<dbReference type="PANTHER" id="PTHR23176">
    <property type="entry name" value="RHO/RAC/CDC GTPASE-ACTIVATING PROTEIN"/>
    <property type="match status" value="1"/>
</dbReference>
<feature type="compositionally biased region" description="Pro residues" evidence="2">
    <location>
        <begin position="1223"/>
        <end position="1236"/>
    </location>
</feature>
<dbReference type="EMBL" id="JARTCD010000047">
    <property type="protein sequence ID" value="KAJ8655610.1"/>
    <property type="molecule type" value="Genomic_DNA"/>
</dbReference>
<dbReference type="SUPFAM" id="SSF50729">
    <property type="entry name" value="PH domain-like"/>
    <property type="match status" value="1"/>
</dbReference>
<feature type="compositionally biased region" description="Low complexity" evidence="2">
    <location>
        <begin position="699"/>
        <end position="714"/>
    </location>
</feature>
<feature type="compositionally biased region" description="Basic and acidic residues" evidence="2">
    <location>
        <begin position="582"/>
        <end position="595"/>
    </location>
</feature>
<feature type="compositionally biased region" description="Low complexity" evidence="2">
    <location>
        <begin position="257"/>
        <end position="271"/>
    </location>
</feature>
<dbReference type="Pfam" id="PF00169">
    <property type="entry name" value="PH"/>
    <property type="match status" value="1"/>
</dbReference>
<feature type="compositionally biased region" description="Pro residues" evidence="2">
    <location>
        <begin position="164"/>
        <end position="174"/>
    </location>
</feature>
<feature type="region of interest" description="Disordered" evidence="2">
    <location>
        <begin position="1"/>
        <end position="38"/>
    </location>
</feature>
<reference evidence="6 7" key="1">
    <citation type="submission" date="2023-03" db="EMBL/GenBank/DDBJ databases">
        <title>Genome sequence of Lichtheimia ornata CBS 291.66.</title>
        <authorList>
            <person name="Mohabir J.T."/>
            <person name="Shea T.P."/>
            <person name="Kurbessoian T."/>
            <person name="Berby B."/>
            <person name="Fontaine J."/>
            <person name="Livny J."/>
            <person name="Gnirke A."/>
            <person name="Stajich J.E."/>
            <person name="Cuomo C.A."/>
        </authorList>
    </citation>
    <scope>NUCLEOTIDE SEQUENCE [LARGE SCALE GENOMIC DNA]</scope>
    <source>
        <strain evidence="6">CBS 291.66</strain>
    </source>
</reference>
<feature type="compositionally biased region" description="Polar residues" evidence="2">
    <location>
        <begin position="1238"/>
        <end position="1254"/>
    </location>
</feature>